<dbReference type="RefSeq" id="WP_129208490.1">
    <property type="nucleotide sequence ID" value="NZ_BMGU01000004.1"/>
</dbReference>
<evidence type="ECO:0000313" key="8">
    <source>
        <dbReference type="EMBL" id="RXS95292.1"/>
    </source>
</evidence>
<protein>
    <submittedName>
        <fullName evidence="8">Glycosyltransferase</fullName>
    </submittedName>
</protein>
<dbReference type="GO" id="GO:0016757">
    <property type="term" value="F:glycosyltransferase activity"/>
    <property type="evidence" value="ECO:0007669"/>
    <property type="project" value="UniProtKB-KW"/>
</dbReference>
<reference evidence="8 9" key="1">
    <citation type="journal article" date="2016" name="Int. J. Syst. Evol. Microbiol.">
        <title>Acidipila dinghuensis sp. nov., an acidobacterium isolated from forest soil.</title>
        <authorList>
            <person name="Jiang Y.W."/>
            <person name="Wang J."/>
            <person name="Chen M.H."/>
            <person name="Lv Y.Y."/>
            <person name="Qiu L.H."/>
        </authorList>
    </citation>
    <scope>NUCLEOTIDE SEQUENCE [LARGE SCALE GENOMIC DNA]</scope>
    <source>
        <strain evidence="8 9">DHOF10</strain>
    </source>
</reference>
<feature type="transmembrane region" description="Helical" evidence="6">
    <location>
        <begin position="297"/>
        <end position="319"/>
    </location>
</feature>
<dbReference type="GO" id="GO:0005886">
    <property type="term" value="C:plasma membrane"/>
    <property type="evidence" value="ECO:0007669"/>
    <property type="project" value="UniProtKB-SubCell"/>
</dbReference>
<comment type="caution">
    <text evidence="8">The sequence shown here is derived from an EMBL/GenBank/DDBJ whole genome shotgun (WGS) entry which is preliminary data.</text>
</comment>
<evidence type="ECO:0000259" key="7">
    <source>
        <dbReference type="Pfam" id="PF00535"/>
    </source>
</evidence>
<organism evidence="8 9">
    <name type="scientific">Silvibacterium dinghuense</name>
    <dbReference type="NCBI Taxonomy" id="1560006"/>
    <lineage>
        <taxon>Bacteria</taxon>
        <taxon>Pseudomonadati</taxon>
        <taxon>Acidobacteriota</taxon>
        <taxon>Terriglobia</taxon>
        <taxon>Terriglobales</taxon>
        <taxon>Acidobacteriaceae</taxon>
        <taxon>Silvibacterium</taxon>
    </lineage>
</organism>
<dbReference type="InterPro" id="IPR001173">
    <property type="entry name" value="Glyco_trans_2-like"/>
</dbReference>
<comment type="subcellular location">
    <subcellularLocation>
        <location evidence="1">Cell membrane</location>
    </subcellularLocation>
</comment>
<dbReference type="SUPFAM" id="SSF53448">
    <property type="entry name" value="Nucleotide-diphospho-sugar transferases"/>
    <property type="match status" value="1"/>
</dbReference>
<feature type="transmembrane region" description="Helical" evidence="6">
    <location>
        <begin position="350"/>
        <end position="370"/>
    </location>
</feature>
<name>A0A4Q1SDI8_9BACT</name>
<dbReference type="Pfam" id="PF00535">
    <property type="entry name" value="Glycos_transf_2"/>
    <property type="match status" value="1"/>
</dbReference>
<evidence type="ECO:0000256" key="6">
    <source>
        <dbReference type="SAM" id="Phobius"/>
    </source>
</evidence>
<dbReference type="Proteomes" id="UP000290253">
    <property type="component" value="Unassembled WGS sequence"/>
</dbReference>
<proteinExistence type="predicted"/>
<keyword evidence="5 6" id="KW-0472">Membrane</keyword>
<dbReference type="OrthoDB" id="9768769at2"/>
<evidence type="ECO:0000256" key="1">
    <source>
        <dbReference type="ARBA" id="ARBA00004236"/>
    </source>
</evidence>
<feature type="transmembrane region" description="Helical" evidence="6">
    <location>
        <begin position="326"/>
        <end position="344"/>
    </location>
</feature>
<evidence type="ECO:0000256" key="4">
    <source>
        <dbReference type="ARBA" id="ARBA00022679"/>
    </source>
</evidence>
<evidence type="ECO:0000256" key="3">
    <source>
        <dbReference type="ARBA" id="ARBA00022676"/>
    </source>
</evidence>
<evidence type="ECO:0000313" key="9">
    <source>
        <dbReference type="Proteomes" id="UP000290253"/>
    </source>
</evidence>
<feature type="domain" description="Glycosyltransferase 2-like" evidence="7">
    <location>
        <begin position="55"/>
        <end position="166"/>
    </location>
</feature>
<keyword evidence="6" id="KW-1133">Transmembrane helix</keyword>
<evidence type="ECO:0000256" key="2">
    <source>
        <dbReference type="ARBA" id="ARBA00022475"/>
    </source>
</evidence>
<dbReference type="InterPro" id="IPR029044">
    <property type="entry name" value="Nucleotide-diphossugar_trans"/>
</dbReference>
<dbReference type="AlphaFoldDB" id="A0A4Q1SDI8"/>
<dbReference type="EMBL" id="SDMK01000002">
    <property type="protein sequence ID" value="RXS95292.1"/>
    <property type="molecule type" value="Genomic_DNA"/>
</dbReference>
<gene>
    <name evidence="8" type="ORF">ESZ00_11925</name>
</gene>
<dbReference type="PANTHER" id="PTHR43646">
    <property type="entry name" value="GLYCOSYLTRANSFERASE"/>
    <property type="match status" value="1"/>
</dbReference>
<dbReference type="Gene3D" id="3.90.550.10">
    <property type="entry name" value="Spore Coat Polysaccharide Biosynthesis Protein SpsA, Chain A"/>
    <property type="match status" value="1"/>
</dbReference>
<keyword evidence="6" id="KW-0812">Transmembrane</keyword>
<keyword evidence="9" id="KW-1185">Reference proteome</keyword>
<keyword evidence="3" id="KW-0328">Glycosyltransferase</keyword>
<keyword evidence="2" id="KW-1003">Cell membrane</keyword>
<sequence length="402" mass="44836">MHGALLVTLLTLNWLIALLWVISTLQALRNLPKIPDLLDARFGAPREKSETPEISVIVPAKNEEESVEAALRTLLAIEGLTIEIVAVDDRSTDATGAIMDRVAAEAMAAGRRMHVLHVEELPEGWMGKTHAMAYAARHAAGRWLLFTDADIFFTPDSLLRAMNFAEGRVAKEHEADHLVVFPSLILKSFGERMMIAVFQGIAALSSRFWKIPDPQAKESIGVGAFNMVRADVYRAMGGFESLRMEVLEDLRLGVEVKRQGYRQRVAFGKGMVRVRWAVGLAGMVRNITKNFFAVFRFTVWITVLACAGMTAFCVGPFLAAPFAHALLWPAATVLFMLFLLYRYYRRYTGISTWYCVTFPLGLCVMVYSILRSMVVTLSSGGVQWRGTFYPLAELKKHAGPVR</sequence>
<accession>A0A4Q1SDI8</accession>
<evidence type="ECO:0000256" key="5">
    <source>
        <dbReference type="ARBA" id="ARBA00023136"/>
    </source>
</evidence>
<dbReference type="PANTHER" id="PTHR43646:SF2">
    <property type="entry name" value="GLYCOSYLTRANSFERASE 2-LIKE DOMAIN-CONTAINING PROTEIN"/>
    <property type="match status" value="1"/>
</dbReference>
<keyword evidence="4 8" id="KW-0808">Transferase</keyword>